<evidence type="ECO:0000313" key="9">
    <source>
        <dbReference type="EMBL" id="PON78718.1"/>
    </source>
</evidence>
<dbReference type="Gene3D" id="3.40.50.300">
    <property type="entry name" value="P-loop containing nucleotide triphosphate hydrolases"/>
    <property type="match status" value="1"/>
</dbReference>
<dbReference type="SUPFAM" id="SSF52540">
    <property type="entry name" value="P-loop containing nucleoside triphosphate hydrolases"/>
    <property type="match status" value="1"/>
</dbReference>
<dbReference type="PANTHER" id="PTHR11017:SF479">
    <property type="entry name" value="DISEASE RESISTANCE PROTEIN (TIR-NBS-LRR CLASS) FAMILY"/>
    <property type="match status" value="1"/>
</dbReference>
<evidence type="ECO:0000256" key="4">
    <source>
        <dbReference type="ARBA" id="ARBA00022801"/>
    </source>
</evidence>
<dbReference type="GO" id="GO:0043531">
    <property type="term" value="F:ADP binding"/>
    <property type="evidence" value="ECO:0007669"/>
    <property type="project" value="InterPro"/>
</dbReference>
<dbReference type="Pfam" id="PF01582">
    <property type="entry name" value="TIR"/>
    <property type="match status" value="1"/>
</dbReference>
<dbReference type="Pfam" id="PF20160">
    <property type="entry name" value="C-JID"/>
    <property type="match status" value="1"/>
</dbReference>
<dbReference type="Gene3D" id="1.10.8.430">
    <property type="entry name" value="Helical domain of apoptotic protease-activating factors"/>
    <property type="match status" value="1"/>
</dbReference>
<comment type="caution">
    <text evidence="9">The sequence shown here is derived from an EMBL/GenBank/DDBJ whole genome shotgun (WGS) entry which is preliminary data.</text>
</comment>
<evidence type="ECO:0000256" key="2">
    <source>
        <dbReference type="ARBA" id="ARBA00022614"/>
    </source>
</evidence>
<dbReference type="InterPro" id="IPR003591">
    <property type="entry name" value="Leu-rich_rpt_typical-subtyp"/>
</dbReference>
<comment type="catalytic activity">
    <reaction evidence="7">
        <text>NAD(+) + H2O = ADP-D-ribose + nicotinamide + H(+)</text>
        <dbReference type="Rhea" id="RHEA:16301"/>
        <dbReference type="ChEBI" id="CHEBI:15377"/>
        <dbReference type="ChEBI" id="CHEBI:15378"/>
        <dbReference type="ChEBI" id="CHEBI:17154"/>
        <dbReference type="ChEBI" id="CHEBI:57540"/>
        <dbReference type="ChEBI" id="CHEBI:57967"/>
        <dbReference type="EC" id="3.2.2.6"/>
    </reaction>
    <physiologicalReaction direction="left-to-right" evidence="7">
        <dbReference type="Rhea" id="RHEA:16302"/>
    </physiologicalReaction>
</comment>
<dbReference type="Pfam" id="PF23282">
    <property type="entry name" value="WHD_ROQ1"/>
    <property type="match status" value="1"/>
</dbReference>
<dbReference type="InterPro" id="IPR011713">
    <property type="entry name" value="Leu-rich_rpt_3"/>
</dbReference>
<keyword evidence="4" id="KW-0378">Hydrolase</keyword>
<proteinExistence type="predicted"/>
<dbReference type="InterPro" id="IPR027417">
    <property type="entry name" value="P-loop_NTPase"/>
</dbReference>
<evidence type="ECO:0000256" key="3">
    <source>
        <dbReference type="ARBA" id="ARBA00022737"/>
    </source>
</evidence>
<reference evidence="10" key="1">
    <citation type="submission" date="2016-06" db="EMBL/GenBank/DDBJ databases">
        <title>Parallel loss of symbiosis genes in relatives of nitrogen-fixing non-legume Parasponia.</title>
        <authorList>
            <person name="Van Velzen R."/>
            <person name="Holmer R."/>
            <person name="Bu F."/>
            <person name="Rutten L."/>
            <person name="Van Zeijl A."/>
            <person name="Liu W."/>
            <person name="Santuari L."/>
            <person name="Cao Q."/>
            <person name="Sharma T."/>
            <person name="Shen D."/>
            <person name="Roswanjaya Y."/>
            <person name="Wardhani T."/>
            <person name="Kalhor M.S."/>
            <person name="Jansen J."/>
            <person name="Van den Hoogen J."/>
            <person name="Gungor B."/>
            <person name="Hartog M."/>
            <person name="Hontelez J."/>
            <person name="Verver J."/>
            <person name="Yang W.-C."/>
            <person name="Schijlen E."/>
            <person name="Repin R."/>
            <person name="Schilthuizen M."/>
            <person name="Schranz E."/>
            <person name="Heidstra R."/>
            <person name="Miyata K."/>
            <person name="Fedorova E."/>
            <person name="Kohlen W."/>
            <person name="Bisseling T."/>
            <person name="Smit S."/>
            <person name="Geurts R."/>
        </authorList>
    </citation>
    <scope>NUCLEOTIDE SEQUENCE [LARGE SCALE GENOMIC DNA]</scope>
    <source>
        <strain evidence="10">cv. RG33-2</strain>
    </source>
</reference>
<dbReference type="SMART" id="SM00255">
    <property type="entry name" value="TIR"/>
    <property type="match status" value="1"/>
</dbReference>
<feature type="domain" description="TIR" evidence="8">
    <location>
        <begin position="16"/>
        <end position="183"/>
    </location>
</feature>
<dbReference type="SUPFAM" id="SSF46785">
    <property type="entry name" value="Winged helix' DNA-binding domain"/>
    <property type="match status" value="1"/>
</dbReference>
<dbReference type="InterPro" id="IPR036390">
    <property type="entry name" value="WH_DNA-bd_sf"/>
</dbReference>
<dbReference type="GO" id="GO:0006952">
    <property type="term" value="P:defense response"/>
    <property type="evidence" value="ECO:0007669"/>
    <property type="project" value="UniProtKB-KW"/>
</dbReference>
<dbReference type="GO" id="GO:0061809">
    <property type="term" value="F:NAD+ nucleosidase activity, cyclic ADP-ribose generating"/>
    <property type="evidence" value="ECO:0007669"/>
    <property type="project" value="UniProtKB-EC"/>
</dbReference>
<name>A0A2P5DZJ6_TREOI</name>
<dbReference type="EMBL" id="JXTC01000240">
    <property type="protein sequence ID" value="PON78718.1"/>
    <property type="molecule type" value="Genomic_DNA"/>
</dbReference>
<protein>
    <recommendedName>
        <fullName evidence="1">ADP-ribosyl cyclase/cyclic ADP-ribose hydrolase</fullName>
        <ecNumber evidence="1">3.2.2.6</ecNumber>
    </recommendedName>
</protein>
<keyword evidence="2" id="KW-0433">Leucine-rich repeat</keyword>
<dbReference type="Pfam" id="PF07725">
    <property type="entry name" value="LRR_3"/>
    <property type="match status" value="1"/>
</dbReference>
<dbReference type="InParanoid" id="A0A2P5DZJ6"/>
<dbReference type="InterPro" id="IPR000157">
    <property type="entry name" value="TIR_dom"/>
</dbReference>
<accession>A0A2P5DZJ6</accession>
<dbReference type="PRINTS" id="PR00364">
    <property type="entry name" value="DISEASERSIST"/>
</dbReference>
<gene>
    <name evidence="9" type="primary">TorTNL28</name>
    <name evidence="9" type="ORF">TorRG33x02_237620</name>
</gene>
<keyword evidence="10" id="KW-1185">Reference proteome</keyword>
<dbReference type="Gene3D" id="3.80.10.10">
    <property type="entry name" value="Ribonuclease Inhibitor"/>
    <property type="match status" value="3"/>
</dbReference>
<dbReference type="SMART" id="SM00369">
    <property type="entry name" value="LRR_TYP"/>
    <property type="match status" value="3"/>
</dbReference>
<dbReference type="EC" id="3.2.2.6" evidence="1"/>
<evidence type="ECO:0000256" key="1">
    <source>
        <dbReference type="ARBA" id="ARBA00011982"/>
    </source>
</evidence>
<keyword evidence="6" id="KW-0520">NAD</keyword>
<dbReference type="Pfam" id="PF00931">
    <property type="entry name" value="NB-ARC"/>
    <property type="match status" value="1"/>
</dbReference>
<evidence type="ECO:0000256" key="5">
    <source>
        <dbReference type="ARBA" id="ARBA00022821"/>
    </source>
</evidence>
<dbReference type="OrthoDB" id="64561at2759"/>
<dbReference type="GO" id="GO:0007165">
    <property type="term" value="P:signal transduction"/>
    <property type="evidence" value="ECO:0007669"/>
    <property type="project" value="InterPro"/>
</dbReference>
<dbReference type="Gene3D" id="3.40.50.10140">
    <property type="entry name" value="Toll/interleukin-1 receptor homology (TIR) domain"/>
    <property type="match status" value="1"/>
</dbReference>
<dbReference type="PROSITE" id="PS50104">
    <property type="entry name" value="TIR"/>
    <property type="match status" value="1"/>
</dbReference>
<dbReference type="InterPro" id="IPR035897">
    <property type="entry name" value="Toll_tir_struct_dom_sf"/>
</dbReference>
<evidence type="ECO:0000313" key="10">
    <source>
        <dbReference type="Proteomes" id="UP000237000"/>
    </source>
</evidence>
<sequence>MSSSYSSSIIFNLEKHEHDVFISFRGQDTRKTFTSHLIAALRRYQIETYFDEDTLERGDEISQSLREAIQRSKISIIVFSENYAFSSWCLGELLHILKCHKAKKQVVIPIFYNIDPTDVRKQQRTYADAIKIHEERYKDKMDMVQKWKDALTELASLSGWDSQKARSESDLVEAIARDVLTKLNRESSSDHNFEGLIGIEEHVKNIEQLLGQYSRNVHIVGIWGMGGIGKTTIAEAVFYQLLLSCQFESSYFLRNVREESDKRGLINLRDKLLNQLLKGGNTDLGTSLLPNFLKERLRRKKVLVVLDDLNDSEQVESLVGGHDWFHHDSIIIITTRDVNVLCKQVDIIYNVEKMNYDDALKLFGLIAFKGQSPSTDTFLKLSKEIVRYAGGIPLAIKMLASHLRSFHSMRIRDWEMVLNVLKEECRDKMMHILKISYEGLNENEKAIFLDIACFFKGERRDSVENILNGCGFSASIRINYLVGKSLLTICPYTNVISMHDLVQEMGWSIVKQPEKLGDCSRLWIAEDAYHILNNNEGTEKIEGTFLDMSQIDEELHVRPEVFQNMCKLRLLKIYNTSKGIFKDNGDYEVRSKVHLSQDLQSLPDRLSYLYWERYPLQHLPSQLPQNIVELHMPYSQLEHLWHETQDLNKLTTIDLRHSIHLTQMPDLSGAPKLERIDLEYCTSLLQIPWHSLKNLCNLVDLNLSYCKMLCAPAYRIDGRRLENLNLRGCCNFNTLPRTLTTSLVSLDLSSTAIKCLPSSINSLKNLYELFLDDCKWLTNIPSSMQELDSLKRVRVSRCSSLDTFPKLPRNIESICLSETAIKEVSSSSIEYCFNLKFITMMDCKMLESLPPSIFKLRSLYDLDLRSCSNFKNLPEISEPVESLRRLRLDGTRIRELPSRIGNLVNVYTFSLDGCENLEYLPNHICNMAGLSELKLYNCTKLKHLPPTLGNFLSLECLSLKNCNISEIPPDIVRLSNLKKLKMKDCKKIQSLPELPLSLQLLKATRCTSLVSTPNRALSQGFWKFFGYQEEYSLFYDCLKVDESGRQSFISDFQSRVLRMALQFIPPKYEIWDLCVKSCYPGDEIPKWFSYQAEGSSIHIKLPPQWHDTNFLGFAVCAVASVSCPHFNRLELCCNLDVNPNKGESFEWTFNYFKHEVGPIPTIDSDHVFMWYWHDDYHHCLDAVEAKFSFFFRKYSEHRYSDDDDEDDSEDDEDDEVYKSSKRIIRCGIRILHCQDVDEFRETGSPPFFLCDFPILFRLMKSLAAQAISCDRRPTRKKCTRSSH</sequence>
<dbReference type="SUPFAM" id="SSF52058">
    <property type="entry name" value="L domain-like"/>
    <property type="match status" value="2"/>
</dbReference>
<dbReference type="SUPFAM" id="SSF52200">
    <property type="entry name" value="Toll/Interleukin receptor TIR domain"/>
    <property type="match status" value="1"/>
</dbReference>
<dbReference type="InterPro" id="IPR045344">
    <property type="entry name" value="C-JID"/>
</dbReference>
<dbReference type="InterPro" id="IPR044974">
    <property type="entry name" value="Disease_R_plants"/>
</dbReference>
<keyword evidence="3" id="KW-0677">Repeat</keyword>
<dbReference type="InterPro" id="IPR042197">
    <property type="entry name" value="Apaf_helical"/>
</dbReference>
<dbReference type="FunFam" id="3.40.50.10140:FF:000007">
    <property type="entry name" value="Disease resistance protein (TIR-NBS-LRR class)"/>
    <property type="match status" value="1"/>
</dbReference>
<dbReference type="InterPro" id="IPR058192">
    <property type="entry name" value="WHD_ROQ1-like"/>
</dbReference>
<evidence type="ECO:0000256" key="6">
    <source>
        <dbReference type="ARBA" id="ARBA00023027"/>
    </source>
</evidence>
<dbReference type="Proteomes" id="UP000237000">
    <property type="component" value="Unassembled WGS sequence"/>
</dbReference>
<organism evidence="9 10">
    <name type="scientific">Trema orientale</name>
    <name type="common">Charcoal tree</name>
    <name type="synonym">Celtis orientalis</name>
    <dbReference type="NCBI Taxonomy" id="63057"/>
    <lineage>
        <taxon>Eukaryota</taxon>
        <taxon>Viridiplantae</taxon>
        <taxon>Streptophyta</taxon>
        <taxon>Embryophyta</taxon>
        <taxon>Tracheophyta</taxon>
        <taxon>Spermatophyta</taxon>
        <taxon>Magnoliopsida</taxon>
        <taxon>eudicotyledons</taxon>
        <taxon>Gunneridae</taxon>
        <taxon>Pentapetalae</taxon>
        <taxon>rosids</taxon>
        <taxon>fabids</taxon>
        <taxon>Rosales</taxon>
        <taxon>Cannabaceae</taxon>
        <taxon>Trema</taxon>
    </lineage>
</organism>
<dbReference type="InterPro" id="IPR032675">
    <property type="entry name" value="LRR_dom_sf"/>
</dbReference>
<keyword evidence="5" id="KW-0611">Plant defense</keyword>
<dbReference type="InterPro" id="IPR002182">
    <property type="entry name" value="NB-ARC"/>
</dbReference>
<evidence type="ECO:0000259" key="8">
    <source>
        <dbReference type="PROSITE" id="PS50104"/>
    </source>
</evidence>
<dbReference type="PANTHER" id="PTHR11017">
    <property type="entry name" value="LEUCINE-RICH REPEAT-CONTAINING PROTEIN"/>
    <property type="match status" value="1"/>
</dbReference>
<evidence type="ECO:0000256" key="7">
    <source>
        <dbReference type="ARBA" id="ARBA00047304"/>
    </source>
</evidence>
<dbReference type="STRING" id="63057.A0A2P5DZJ6"/>
<dbReference type="FunCoup" id="A0A2P5DZJ6">
    <property type="interactions" value="108"/>
</dbReference>